<dbReference type="EMBL" id="JBHUMV010000007">
    <property type="protein sequence ID" value="MFD2755688.1"/>
    <property type="molecule type" value="Genomic_DNA"/>
</dbReference>
<reference evidence="3" key="1">
    <citation type="journal article" date="2019" name="Int. J. Syst. Evol. Microbiol.">
        <title>The Global Catalogue of Microorganisms (GCM) 10K type strain sequencing project: providing services to taxonomists for standard genome sequencing and annotation.</title>
        <authorList>
            <consortium name="The Broad Institute Genomics Platform"/>
            <consortium name="The Broad Institute Genome Sequencing Center for Infectious Disease"/>
            <person name="Wu L."/>
            <person name="Ma J."/>
        </authorList>
    </citation>
    <scope>NUCLEOTIDE SEQUENCE [LARGE SCALE GENOMIC DNA]</scope>
    <source>
        <strain evidence="3">TISTR 1906</strain>
    </source>
</reference>
<protein>
    <submittedName>
        <fullName evidence="2">Uncharacterized protein</fullName>
    </submittedName>
</protein>
<dbReference type="Proteomes" id="UP001597463">
    <property type="component" value="Unassembled WGS sequence"/>
</dbReference>
<evidence type="ECO:0000313" key="2">
    <source>
        <dbReference type="EMBL" id="MFD2755688.1"/>
    </source>
</evidence>
<dbReference type="RefSeq" id="WP_066482188.1">
    <property type="nucleotide sequence ID" value="NZ_BCNT01000017.1"/>
</dbReference>
<feature type="compositionally biased region" description="Low complexity" evidence="1">
    <location>
        <begin position="91"/>
        <end position="102"/>
    </location>
</feature>
<evidence type="ECO:0000256" key="1">
    <source>
        <dbReference type="SAM" id="MobiDB-lite"/>
    </source>
</evidence>
<keyword evidence="3" id="KW-1185">Reference proteome</keyword>
<organism evidence="2 3">
    <name type="scientific">Comamonas terrae</name>
    <dbReference type="NCBI Taxonomy" id="673548"/>
    <lineage>
        <taxon>Bacteria</taxon>
        <taxon>Pseudomonadati</taxon>
        <taxon>Pseudomonadota</taxon>
        <taxon>Betaproteobacteria</taxon>
        <taxon>Burkholderiales</taxon>
        <taxon>Comamonadaceae</taxon>
        <taxon>Comamonas</taxon>
    </lineage>
</organism>
<sequence>MTPEETPTTTPQTPATLEERVNAIETMLGHLIFLMEVEPDFTAQTLLDWIAVCRERERANGIADARAQVVFSQLCERLQLVESDQGESDPAAKQAAHDALAALRRKPPQD</sequence>
<evidence type="ECO:0000313" key="3">
    <source>
        <dbReference type="Proteomes" id="UP001597463"/>
    </source>
</evidence>
<gene>
    <name evidence="2" type="ORF">ACFSW6_16560</name>
</gene>
<proteinExistence type="predicted"/>
<accession>A0ABW5UQI0</accession>
<feature type="region of interest" description="Disordered" evidence="1">
    <location>
        <begin position="83"/>
        <end position="110"/>
    </location>
</feature>
<name>A0ABW5UQI0_9BURK</name>
<comment type="caution">
    <text evidence="2">The sequence shown here is derived from an EMBL/GenBank/DDBJ whole genome shotgun (WGS) entry which is preliminary data.</text>
</comment>